<dbReference type="AlphaFoldDB" id="A0A670Y1H5"/>
<keyword evidence="2" id="KW-1185">Reference proteome</keyword>
<organism evidence="1 2">
    <name type="scientific">Pseudonaja textilis</name>
    <name type="common">Eastern brown snake</name>
    <dbReference type="NCBI Taxonomy" id="8673"/>
    <lineage>
        <taxon>Eukaryota</taxon>
        <taxon>Metazoa</taxon>
        <taxon>Chordata</taxon>
        <taxon>Craniata</taxon>
        <taxon>Vertebrata</taxon>
        <taxon>Euteleostomi</taxon>
        <taxon>Lepidosauria</taxon>
        <taxon>Squamata</taxon>
        <taxon>Bifurcata</taxon>
        <taxon>Unidentata</taxon>
        <taxon>Episquamata</taxon>
        <taxon>Toxicofera</taxon>
        <taxon>Serpentes</taxon>
        <taxon>Colubroidea</taxon>
        <taxon>Elapidae</taxon>
        <taxon>Hydrophiinae</taxon>
        <taxon>Pseudonaja</taxon>
    </lineage>
</organism>
<reference evidence="1" key="1">
    <citation type="submission" date="2025-08" db="UniProtKB">
        <authorList>
            <consortium name="Ensembl"/>
        </authorList>
    </citation>
    <scope>IDENTIFICATION</scope>
</reference>
<dbReference type="Ensembl" id="ENSPTXT00000005848.1">
    <property type="protein sequence ID" value="ENSPTXP00000005666.1"/>
    <property type="gene ID" value="ENSPTXG00000004126.1"/>
</dbReference>
<accession>A0A670Y1H5</accession>
<dbReference type="Proteomes" id="UP000472273">
    <property type="component" value="Unplaced"/>
</dbReference>
<proteinExistence type="predicted"/>
<evidence type="ECO:0000313" key="1">
    <source>
        <dbReference type="Ensembl" id="ENSPTXP00000005666.1"/>
    </source>
</evidence>
<protein>
    <submittedName>
        <fullName evidence="1">Uncharacterized protein</fullName>
    </submittedName>
</protein>
<reference evidence="1" key="2">
    <citation type="submission" date="2025-09" db="UniProtKB">
        <authorList>
            <consortium name="Ensembl"/>
        </authorList>
    </citation>
    <scope>IDENTIFICATION</scope>
</reference>
<name>A0A670Y1H5_PSETE</name>
<evidence type="ECO:0000313" key="2">
    <source>
        <dbReference type="Proteomes" id="UP000472273"/>
    </source>
</evidence>
<dbReference type="GeneTree" id="ENSGT01000000221688"/>
<sequence length="85" mass="9459">MDRSRRWRAVRELLCSFYAEVLPLEVFVRRLQMHTLAQGQPQPLVQDGDPGSYCSLVAQCLVGRLADVGGGWGSCSSLISVWFST</sequence>